<dbReference type="KEGG" id="crw:CROST_021790"/>
<evidence type="ECO:0000313" key="2">
    <source>
        <dbReference type="Proteomes" id="UP000190951"/>
    </source>
</evidence>
<name>A0A1S8MDM6_9CLOT</name>
<evidence type="ECO:0000313" key="1">
    <source>
        <dbReference type="EMBL" id="URZ11462.1"/>
    </source>
</evidence>
<keyword evidence="2" id="KW-1185">Reference proteome</keyword>
<accession>A0A1S8MDM6</accession>
<dbReference type="AlphaFoldDB" id="A0A1S8MDM6"/>
<reference evidence="1 2" key="1">
    <citation type="submission" date="2022-04" db="EMBL/GenBank/DDBJ databases">
        <title>Genome sequence of C. roseum typestrain.</title>
        <authorList>
            <person name="Poehlein A."/>
            <person name="Schoch T."/>
            <person name="Duerre P."/>
            <person name="Daniel R."/>
        </authorList>
    </citation>
    <scope>NUCLEOTIDE SEQUENCE [LARGE SCALE GENOMIC DNA]</scope>
    <source>
        <strain evidence="1 2">DSM 7320</strain>
    </source>
</reference>
<protein>
    <submittedName>
        <fullName evidence="1">Uncharacterized protein</fullName>
    </submittedName>
</protein>
<sequence length="114" mass="12862">MDIQLTKNADALICLLYKQYCQKRKNGISKDIAIAFGSSANIYECINTKMQYSDIDAACSELKDSSLLICAYAENVVCDSYLSDKGILYMENRFKNGLKEVIDYLSKFKSIISI</sequence>
<dbReference type="STRING" id="84029.CROST_36150"/>
<gene>
    <name evidence="1" type="ORF">CROST_021790</name>
</gene>
<dbReference type="RefSeq" id="WP_077832778.1">
    <property type="nucleotide sequence ID" value="NZ_CP096983.1"/>
</dbReference>
<dbReference type="EMBL" id="CP096983">
    <property type="protein sequence ID" value="URZ11462.1"/>
    <property type="molecule type" value="Genomic_DNA"/>
</dbReference>
<proteinExistence type="predicted"/>
<dbReference type="Proteomes" id="UP000190951">
    <property type="component" value="Chromosome"/>
</dbReference>
<organism evidence="1 2">
    <name type="scientific">Clostridium felsineum</name>
    <dbReference type="NCBI Taxonomy" id="36839"/>
    <lineage>
        <taxon>Bacteria</taxon>
        <taxon>Bacillati</taxon>
        <taxon>Bacillota</taxon>
        <taxon>Clostridia</taxon>
        <taxon>Eubacteriales</taxon>
        <taxon>Clostridiaceae</taxon>
        <taxon>Clostridium</taxon>
    </lineage>
</organism>